<proteinExistence type="predicted"/>
<dbReference type="EMBL" id="CM026427">
    <property type="protein sequence ID" value="KAG0569031.1"/>
    <property type="molecule type" value="Genomic_DNA"/>
</dbReference>
<gene>
    <name evidence="2" type="ORF">KC19_6G060800</name>
</gene>
<reference evidence="2 3" key="1">
    <citation type="submission" date="2020-06" db="EMBL/GenBank/DDBJ databases">
        <title>WGS assembly of Ceratodon purpureus strain R40.</title>
        <authorList>
            <person name="Carey S.B."/>
            <person name="Jenkins J."/>
            <person name="Shu S."/>
            <person name="Lovell J.T."/>
            <person name="Sreedasyam A."/>
            <person name="Maumus F."/>
            <person name="Tiley G.P."/>
            <person name="Fernandez-Pozo N."/>
            <person name="Barry K."/>
            <person name="Chen C."/>
            <person name="Wang M."/>
            <person name="Lipzen A."/>
            <person name="Daum C."/>
            <person name="Saski C.A."/>
            <person name="Payton A.C."/>
            <person name="Mcbreen J.C."/>
            <person name="Conrad R.E."/>
            <person name="Kollar L.M."/>
            <person name="Olsson S."/>
            <person name="Huttunen S."/>
            <person name="Landis J.B."/>
            <person name="Wickett N.J."/>
            <person name="Johnson M.G."/>
            <person name="Rensing S.A."/>
            <person name="Grimwood J."/>
            <person name="Schmutz J."/>
            <person name="Mcdaniel S.F."/>
        </authorList>
    </citation>
    <scope>NUCLEOTIDE SEQUENCE [LARGE SCALE GENOMIC DNA]</scope>
    <source>
        <strain evidence="2 3">R40</strain>
    </source>
</reference>
<protein>
    <submittedName>
        <fullName evidence="2">Uncharacterized protein</fullName>
    </submittedName>
</protein>
<keyword evidence="3" id="KW-1185">Reference proteome</keyword>
<dbReference type="AlphaFoldDB" id="A0A8T0HB85"/>
<evidence type="ECO:0000313" key="2">
    <source>
        <dbReference type="EMBL" id="KAG0569031.1"/>
    </source>
</evidence>
<organism evidence="2 3">
    <name type="scientific">Ceratodon purpureus</name>
    <name type="common">Fire moss</name>
    <name type="synonym">Dicranum purpureum</name>
    <dbReference type="NCBI Taxonomy" id="3225"/>
    <lineage>
        <taxon>Eukaryota</taxon>
        <taxon>Viridiplantae</taxon>
        <taxon>Streptophyta</taxon>
        <taxon>Embryophyta</taxon>
        <taxon>Bryophyta</taxon>
        <taxon>Bryophytina</taxon>
        <taxon>Bryopsida</taxon>
        <taxon>Dicranidae</taxon>
        <taxon>Pseudoditrichales</taxon>
        <taxon>Ditrichaceae</taxon>
        <taxon>Ceratodon</taxon>
    </lineage>
</organism>
<dbReference type="OrthoDB" id="1937951at2759"/>
<accession>A0A8T0HB85</accession>
<comment type="caution">
    <text evidence="2">The sequence shown here is derived from an EMBL/GenBank/DDBJ whole genome shotgun (WGS) entry which is preliminary data.</text>
</comment>
<evidence type="ECO:0000313" key="3">
    <source>
        <dbReference type="Proteomes" id="UP000822688"/>
    </source>
</evidence>
<sequence>MPCLCAPTTHAGSFRCRLHRTNSWGGRSVRPTYGQDLEISTASLIENSLQKEQQKENMKKAVASAPLPPRSPSARSPPKGTSRLRNVVSSSDEEDEVIEPAAPVSERVPTMKMATGTGGSFSSAPGGRAAMFRMMKTGQSTSKIFS</sequence>
<name>A0A8T0HB85_CERPU</name>
<feature type="region of interest" description="Disordered" evidence="1">
    <location>
        <begin position="50"/>
        <end position="127"/>
    </location>
</feature>
<evidence type="ECO:0000256" key="1">
    <source>
        <dbReference type="SAM" id="MobiDB-lite"/>
    </source>
</evidence>
<dbReference type="PANTHER" id="PTHR33132">
    <property type="entry name" value="OSJNBB0118P14.9 PROTEIN"/>
    <property type="match status" value="1"/>
</dbReference>
<dbReference type="Proteomes" id="UP000822688">
    <property type="component" value="Chromosome 6"/>
</dbReference>
<dbReference type="PANTHER" id="PTHR33132:SF135">
    <property type="entry name" value="OS02G0799700 PROTEIN"/>
    <property type="match status" value="1"/>
</dbReference>